<sequence>MRYFGYFAVVAGMLCLVGAMAMDVSVSSGAGRVNNIGLMAERQNFILIGGLLLLVGVIMAVAGKRRIDAFDSSSEYRACPSCAEPIRCAAVKCKHCGSDVDTVNNRLGFDADVVVEPTEKERRVLWVARGILYSIFAGFVVFSLLGR</sequence>
<keyword evidence="1" id="KW-1133">Transmembrane helix</keyword>
<keyword evidence="1" id="KW-0472">Membrane</keyword>
<organism evidence="2 3">
    <name type="scientific">Pseudomonas lactis</name>
    <dbReference type="NCBI Taxonomy" id="1615674"/>
    <lineage>
        <taxon>Bacteria</taxon>
        <taxon>Pseudomonadati</taxon>
        <taxon>Pseudomonadota</taxon>
        <taxon>Gammaproteobacteria</taxon>
        <taxon>Pseudomonadales</taxon>
        <taxon>Pseudomonadaceae</taxon>
        <taxon>Pseudomonas</taxon>
    </lineage>
</organism>
<feature type="transmembrane region" description="Helical" evidence="1">
    <location>
        <begin position="126"/>
        <end position="145"/>
    </location>
</feature>
<reference evidence="2 3" key="1">
    <citation type="journal article" date="2012" name="PLoS Genet.">
        <title>Comparative Genomics of Plant-Associated Pseudomonas spp.: Insights into Diversity and Inheritance of Traits Involved in Multitrophic Interactions.</title>
        <authorList>
            <person name="Loper J.E."/>
            <person name="Hassan K.A."/>
            <person name="Mavrodi D.V."/>
            <person name="Davis E.W.II."/>
            <person name="Lim C.K."/>
            <person name="Shaffer B.T."/>
            <person name="Elbourne L.D."/>
            <person name="Stockwell V.O."/>
            <person name="Hartney S.L."/>
            <person name="Breakwell K."/>
            <person name="Henkels M.D."/>
            <person name="Tetu S.G."/>
            <person name="Rangel L.I."/>
            <person name="Kidarsa T.A."/>
            <person name="Wilson N.L."/>
            <person name="van de Mortel J.E."/>
            <person name="Song C."/>
            <person name="Blumhagen R."/>
            <person name="Radune D."/>
            <person name="Hostetler J.B."/>
            <person name="Brinkac L.M."/>
            <person name="Durkin A.S."/>
            <person name="Kluepfel D.A."/>
            <person name="Wechter W.P."/>
            <person name="Anderson A.J."/>
            <person name="Kim Y.C."/>
            <person name="Pierson L.S.III."/>
            <person name="Pierson E.A."/>
            <person name="Lindow S.E."/>
            <person name="Kobayashi D.Y."/>
            <person name="Raaijmakers J.M."/>
            <person name="Weller D.M."/>
            <person name="Thomashow L.S."/>
            <person name="Allen A.E."/>
            <person name="Paulsen I.T."/>
        </authorList>
    </citation>
    <scope>NUCLEOTIDE SEQUENCE [LARGE SCALE GENOMIC DNA]</scope>
    <source>
        <strain evidence="2 3">SS101</strain>
    </source>
</reference>
<name>I4KE21_9PSED</name>
<dbReference type="AlphaFoldDB" id="I4KE21"/>
<evidence type="ECO:0008006" key="4">
    <source>
        <dbReference type="Google" id="ProtNLM"/>
    </source>
</evidence>
<dbReference type="HOGENOM" id="CLU_139704_0_0_6"/>
<feature type="transmembrane region" description="Helical" evidence="1">
    <location>
        <begin position="45"/>
        <end position="63"/>
    </location>
</feature>
<keyword evidence="1" id="KW-0812">Transmembrane</keyword>
<dbReference type="EMBL" id="AHPN01000001">
    <property type="protein sequence ID" value="EIK62961.1"/>
    <property type="molecule type" value="Genomic_DNA"/>
</dbReference>
<protein>
    <recommendedName>
        <fullName evidence="4">Zinc ribbon domain-containing protein</fullName>
    </recommendedName>
</protein>
<evidence type="ECO:0000313" key="2">
    <source>
        <dbReference type="EMBL" id="EIK62961.1"/>
    </source>
</evidence>
<dbReference type="Proteomes" id="UP000003213">
    <property type="component" value="Chromosome"/>
</dbReference>
<gene>
    <name evidence="2" type="ORF">PflSS101_3920</name>
</gene>
<accession>I4KE21</accession>
<evidence type="ECO:0000256" key="1">
    <source>
        <dbReference type="SAM" id="Phobius"/>
    </source>
</evidence>
<evidence type="ECO:0000313" key="3">
    <source>
        <dbReference type="Proteomes" id="UP000003213"/>
    </source>
</evidence>
<comment type="caution">
    <text evidence="2">The sequence shown here is derived from an EMBL/GenBank/DDBJ whole genome shotgun (WGS) entry which is preliminary data.</text>
</comment>
<proteinExistence type="predicted"/>